<name>B8LLS6_PICSI</name>
<organism evidence="5">
    <name type="scientific">Picea sitchensis</name>
    <name type="common">Sitka spruce</name>
    <name type="synonym">Pinus sitchensis</name>
    <dbReference type="NCBI Taxonomy" id="3332"/>
    <lineage>
        <taxon>Eukaryota</taxon>
        <taxon>Viridiplantae</taxon>
        <taxon>Streptophyta</taxon>
        <taxon>Embryophyta</taxon>
        <taxon>Tracheophyta</taxon>
        <taxon>Spermatophyta</taxon>
        <taxon>Pinopsida</taxon>
        <taxon>Pinidae</taxon>
        <taxon>Conifers I</taxon>
        <taxon>Pinales</taxon>
        <taxon>Pinaceae</taxon>
        <taxon>Picea</taxon>
    </lineage>
</organism>
<feature type="signal peptide" evidence="3">
    <location>
        <begin position="1"/>
        <end position="28"/>
    </location>
</feature>
<dbReference type="Gene3D" id="3.80.10.10">
    <property type="entry name" value="Ribonuclease Inhibitor"/>
    <property type="match status" value="2"/>
</dbReference>
<dbReference type="OMA" id="NIHYAGE"/>
<dbReference type="InterPro" id="IPR032675">
    <property type="entry name" value="LRR_dom_sf"/>
</dbReference>
<dbReference type="InterPro" id="IPR024788">
    <property type="entry name" value="Malectin-like_Carb-bd_dom"/>
</dbReference>
<dbReference type="EMBL" id="EF676721">
    <property type="protein sequence ID" value="ABR16606.1"/>
    <property type="molecule type" value="mRNA"/>
</dbReference>
<evidence type="ECO:0000313" key="5">
    <source>
        <dbReference type="EMBL" id="ABR16606.1"/>
    </source>
</evidence>
<dbReference type="PANTHER" id="PTHR45631">
    <property type="entry name" value="OS07G0107800 PROTEIN-RELATED"/>
    <property type="match status" value="1"/>
</dbReference>
<keyword evidence="3" id="KW-0732">Signal</keyword>
<proteinExistence type="evidence at transcript level"/>
<feature type="region of interest" description="Disordered" evidence="2">
    <location>
        <begin position="229"/>
        <end position="249"/>
    </location>
</feature>
<dbReference type="AlphaFoldDB" id="B8LLS6"/>
<feature type="chain" id="PRO_5002877145" description="Malectin-like domain-containing protein" evidence="3">
    <location>
        <begin position="29"/>
        <end position="552"/>
    </location>
</feature>
<evidence type="ECO:0000256" key="3">
    <source>
        <dbReference type="SAM" id="SignalP"/>
    </source>
</evidence>
<protein>
    <recommendedName>
        <fullName evidence="4">Malectin-like domain-containing protein</fullName>
    </recommendedName>
</protein>
<accession>B8LLS6</accession>
<dbReference type="Gene3D" id="2.60.120.430">
    <property type="entry name" value="Galactose-binding lectin"/>
    <property type="match status" value="1"/>
</dbReference>
<evidence type="ECO:0000259" key="4">
    <source>
        <dbReference type="Pfam" id="PF12819"/>
    </source>
</evidence>
<dbReference type="GO" id="GO:0016020">
    <property type="term" value="C:membrane"/>
    <property type="evidence" value="ECO:0007669"/>
    <property type="project" value="UniProtKB-SubCell"/>
</dbReference>
<feature type="domain" description="Malectin-like" evidence="4">
    <location>
        <begin position="35"/>
        <end position="352"/>
    </location>
</feature>
<evidence type="ECO:0000256" key="1">
    <source>
        <dbReference type="ARBA" id="ARBA00004167"/>
    </source>
</evidence>
<comment type="subcellular location">
    <subcellularLocation>
        <location evidence="1">Membrane</location>
        <topology evidence="1">Single-pass membrane protein</topology>
    </subcellularLocation>
</comment>
<dbReference type="Pfam" id="PF00560">
    <property type="entry name" value="LRR_1"/>
    <property type="match status" value="1"/>
</dbReference>
<reference evidence="5" key="1">
    <citation type="submission" date="2007-06" db="EMBL/GenBank/DDBJ databases">
        <title>Full length cDNA sequences from Sitka Spruce (Picea sitchensis).</title>
        <authorList>
            <person name="Ralph S.G."/>
            <person name="Chun H.E."/>
            <person name="Liao N."/>
            <person name="Ali J."/>
            <person name="Reid K."/>
            <person name="Kolosova N."/>
            <person name="Cooper N."/>
            <person name="Cullis C."/>
            <person name="Jancsik S."/>
            <person name="Moore R."/>
            <person name="Mayo M."/>
            <person name="Wagner S."/>
            <person name="Holt R.A."/>
            <person name="Jones S.J.M."/>
            <person name="Marra M.A."/>
            <person name="Ritland C.E."/>
            <person name="Ritland K."/>
            <person name="Bohlmann J."/>
        </authorList>
    </citation>
    <scope>NUCLEOTIDE SEQUENCE</scope>
    <source>
        <tissue evidence="5">Green portion of the leader tissue</tissue>
    </source>
</reference>
<dbReference type="InterPro" id="IPR001611">
    <property type="entry name" value="Leu-rich_rpt"/>
</dbReference>
<sequence length="552" mass="62297">MDKIGHGKWGGWIVPLGVLLRLFTVITAQPGFLSISCGGKTDHTAENNITWVTDAGYIDVGQRADIDIGNVSALGSYLHSLRYFPKPLNKSCYQLPVTPNAPYLLRLWFVAGNFSLVKGNLEFSFSIETVDILATREVFSVISEQIYYEFIFVTSGRVLYICLVRTFSSYDPFISAIELRRLQDGMYQNNIGEGGRILVLQSRYDVGGNSVVRYPQDKFDRIWTPFKSSGPSRNVSSKEPISTTNTENLPPTAVMQTASVTLSETQPFLLDSTFDSAILLVLYFAEIETLNMSESRSFHVQLDGVQHSTITLMRNYSALEVTISPDTEIGRVELVESTNSTLPPIINAYEYYWEINSGRPTLSDDIYILNDIKGRFHIKDWISDPCYLIPWNGISCDDITGDIRISEIDLSGRKLTGLVPENIGDLTALVNLSLDNNAFTGPMPNFSNLIMLERLYLQNNNFNGNIEFVSSLTNLKELYLQNNNFNGNIEFVSSLTNLKELYLQNNNLNGNLKWLSEVKNLTKLYLQNNNFNGNLEWLSQLKNLKELNKQEN</sequence>
<dbReference type="SUPFAM" id="SSF52058">
    <property type="entry name" value="L domain-like"/>
    <property type="match status" value="1"/>
</dbReference>
<dbReference type="Pfam" id="PF12819">
    <property type="entry name" value="Malectin_like"/>
    <property type="match status" value="1"/>
</dbReference>
<evidence type="ECO:0000256" key="2">
    <source>
        <dbReference type="SAM" id="MobiDB-lite"/>
    </source>
</evidence>